<accession>X0U9D9</accession>
<sequence length="153" mass="17494">MTEIKQELLAPCGLYCGVCSIYIAHRDNNIKFKDRLVNLYKPLTESIDDIQCTGCLSKGIIFSYCQSCPIKSCAKEKDLEGCYQCGDWPCKLIKRFPIPVGKKVIMRAIPQWRELGTEKWVEKEEKRYHCSCGNPLFRGAKRCNSCKISVDVD</sequence>
<organism evidence="1">
    <name type="scientific">marine sediment metagenome</name>
    <dbReference type="NCBI Taxonomy" id="412755"/>
    <lineage>
        <taxon>unclassified sequences</taxon>
        <taxon>metagenomes</taxon>
        <taxon>ecological metagenomes</taxon>
    </lineage>
</organism>
<reference evidence="1" key="1">
    <citation type="journal article" date="2014" name="Front. Microbiol.">
        <title>High frequency of phylogenetically diverse reductive dehalogenase-homologous genes in deep subseafloor sedimentary metagenomes.</title>
        <authorList>
            <person name="Kawai M."/>
            <person name="Futagami T."/>
            <person name="Toyoda A."/>
            <person name="Takaki Y."/>
            <person name="Nishi S."/>
            <person name="Hori S."/>
            <person name="Arai W."/>
            <person name="Tsubouchi T."/>
            <person name="Morono Y."/>
            <person name="Uchiyama I."/>
            <person name="Ito T."/>
            <person name="Fujiyama A."/>
            <person name="Inagaki F."/>
            <person name="Takami H."/>
        </authorList>
    </citation>
    <scope>NUCLEOTIDE SEQUENCE</scope>
    <source>
        <strain evidence="1">Expedition CK06-06</strain>
    </source>
</reference>
<dbReference type="AlphaFoldDB" id="X0U9D9"/>
<dbReference type="Pfam" id="PF12675">
    <property type="entry name" value="DUF3795"/>
    <property type="match status" value="1"/>
</dbReference>
<evidence type="ECO:0000313" key="1">
    <source>
        <dbReference type="EMBL" id="GAF85110.1"/>
    </source>
</evidence>
<evidence type="ECO:0008006" key="2">
    <source>
        <dbReference type="Google" id="ProtNLM"/>
    </source>
</evidence>
<comment type="caution">
    <text evidence="1">The sequence shown here is derived from an EMBL/GenBank/DDBJ whole genome shotgun (WGS) entry which is preliminary data.</text>
</comment>
<protein>
    <recommendedName>
        <fullName evidence="2">GON domain-containing protein</fullName>
    </recommendedName>
</protein>
<dbReference type="InterPro" id="IPR024227">
    <property type="entry name" value="DUF3795"/>
</dbReference>
<dbReference type="EMBL" id="BARS01001035">
    <property type="protein sequence ID" value="GAF85110.1"/>
    <property type="molecule type" value="Genomic_DNA"/>
</dbReference>
<gene>
    <name evidence="1" type="ORF">S01H1_02200</name>
</gene>
<proteinExistence type="predicted"/>
<name>X0U9D9_9ZZZZ</name>